<dbReference type="Proteomes" id="UP001396334">
    <property type="component" value="Unassembled WGS sequence"/>
</dbReference>
<accession>A0ABR2RBM5</accession>
<organism evidence="1 2">
    <name type="scientific">Hibiscus sabdariffa</name>
    <name type="common">roselle</name>
    <dbReference type="NCBI Taxonomy" id="183260"/>
    <lineage>
        <taxon>Eukaryota</taxon>
        <taxon>Viridiplantae</taxon>
        <taxon>Streptophyta</taxon>
        <taxon>Embryophyta</taxon>
        <taxon>Tracheophyta</taxon>
        <taxon>Spermatophyta</taxon>
        <taxon>Magnoliopsida</taxon>
        <taxon>eudicotyledons</taxon>
        <taxon>Gunneridae</taxon>
        <taxon>Pentapetalae</taxon>
        <taxon>rosids</taxon>
        <taxon>malvids</taxon>
        <taxon>Malvales</taxon>
        <taxon>Malvaceae</taxon>
        <taxon>Malvoideae</taxon>
        <taxon>Hibiscus</taxon>
    </lineage>
</organism>
<keyword evidence="2" id="KW-1185">Reference proteome</keyword>
<reference evidence="1 2" key="1">
    <citation type="journal article" date="2024" name="G3 (Bethesda)">
        <title>Genome assembly of Hibiscus sabdariffa L. provides insights into metabolisms of medicinal natural products.</title>
        <authorList>
            <person name="Kim T."/>
        </authorList>
    </citation>
    <scope>NUCLEOTIDE SEQUENCE [LARGE SCALE GENOMIC DNA]</scope>
    <source>
        <strain evidence="1">TK-2024</strain>
        <tissue evidence="1">Old leaves</tissue>
    </source>
</reference>
<evidence type="ECO:0000313" key="2">
    <source>
        <dbReference type="Proteomes" id="UP001396334"/>
    </source>
</evidence>
<comment type="caution">
    <text evidence="1">The sequence shown here is derived from an EMBL/GenBank/DDBJ whole genome shotgun (WGS) entry which is preliminary data.</text>
</comment>
<evidence type="ECO:0000313" key="1">
    <source>
        <dbReference type="EMBL" id="KAK9010072.1"/>
    </source>
</evidence>
<gene>
    <name evidence="1" type="ORF">V6N11_036589</name>
</gene>
<sequence>MITAPCSPAVFENKLPYLTSDPSTRCPRWRPRPQGLFKISAMISFAAPGMVFVHSDLHFLGCGCESWWSTMPAMAVHSEPARVRKEGSVMGESHTKDEAEWWNETF</sequence>
<name>A0ABR2RBM5_9ROSI</name>
<dbReference type="EMBL" id="JBBPBN010000024">
    <property type="protein sequence ID" value="KAK9010072.1"/>
    <property type="molecule type" value="Genomic_DNA"/>
</dbReference>
<protein>
    <submittedName>
        <fullName evidence="1">Uncharacterized protein</fullName>
    </submittedName>
</protein>
<proteinExistence type="predicted"/>